<gene>
    <name evidence="2" type="ORF">ZEAMMB73_Zm00001d053386</name>
</gene>
<reference evidence="2" key="1">
    <citation type="submission" date="2015-12" db="EMBL/GenBank/DDBJ databases">
        <title>Update maize B73 reference genome by single molecule sequencing technologies.</title>
        <authorList>
            <consortium name="Maize Genome Sequencing Project"/>
            <person name="Ware D."/>
        </authorList>
    </citation>
    <scope>NUCLEOTIDE SEQUENCE</scope>
    <source>
        <tissue evidence="2">Seedling</tissue>
    </source>
</reference>
<evidence type="ECO:0000256" key="1">
    <source>
        <dbReference type="SAM" id="MobiDB-lite"/>
    </source>
</evidence>
<evidence type="ECO:0000313" key="2">
    <source>
        <dbReference type="EMBL" id="AQK59360.1"/>
    </source>
</evidence>
<proteinExistence type="predicted"/>
<feature type="region of interest" description="Disordered" evidence="1">
    <location>
        <begin position="1"/>
        <end position="41"/>
    </location>
</feature>
<protein>
    <submittedName>
        <fullName evidence="2">Uncharacterized protein</fullName>
    </submittedName>
</protein>
<feature type="compositionally biased region" description="Polar residues" evidence="1">
    <location>
        <begin position="15"/>
        <end position="26"/>
    </location>
</feature>
<organism evidence="2">
    <name type="scientific">Zea mays</name>
    <name type="common">Maize</name>
    <dbReference type="NCBI Taxonomy" id="4577"/>
    <lineage>
        <taxon>Eukaryota</taxon>
        <taxon>Viridiplantae</taxon>
        <taxon>Streptophyta</taxon>
        <taxon>Embryophyta</taxon>
        <taxon>Tracheophyta</taxon>
        <taxon>Spermatophyta</taxon>
        <taxon>Magnoliopsida</taxon>
        <taxon>Liliopsida</taxon>
        <taxon>Poales</taxon>
        <taxon>Poaceae</taxon>
        <taxon>PACMAD clade</taxon>
        <taxon>Panicoideae</taxon>
        <taxon>Andropogonodae</taxon>
        <taxon>Andropogoneae</taxon>
        <taxon>Tripsacinae</taxon>
        <taxon>Zea</taxon>
    </lineage>
</organism>
<name>A0A1D6QP64_MAIZE</name>
<dbReference type="InParanoid" id="A0A1D6QP64"/>
<dbReference type="STRING" id="4577.A0A1D6QP64"/>
<sequence length="335" mass="37887">MLPSAEGIDVEAPSMSANAQGSSTPDANEDDIEKYADLEEDNTESLISPGQVFASGKDIQSEYTAVVSHVDEGSIEKTDDFQLNGLPFEHNQNLNGDVSTATTLFDHFTLHGGRLLGKYYENVMGMLRQFLMMIQLTNQMADVREFIAVHHTPRRRCLDQDGVDLMEDVHLSPKNTHAQALLGKYYEKKGLIAEAWESFNRPRPCHESSLLTLPPPLSERILVIFLIFVVRLFMFDVTNFICCCCCADLRSSEAKLFIKMALFRLVVWHVMMASNHQCYRWPPQARGLLQLLDRDRSEAFLAMESFVGSSISFIGGHVIRVDLVLLRPCLQARYY</sequence>
<dbReference type="ExpressionAtlas" id="A0A1D6QP64">
    <property type="expression patterns" value="baseline and differential"/>
</dbReference>
<dbReference type="AlphaFoldDB" id="A0A1D6QP64"/>
<feature type="compositionally biased region" description="Acidic residues" evidence="1">
    <location>
        <begin position="27"/>
        <end position="41"/>
    </location>
</feature>
<accession>A0A1D6QP64</accession>
<dbReference type="EMBL" id="CM000780">
    <property type="protein sequence ID" value="AQK59360.1"/>
    <property type="molecule type" value="Genomic_DNA"/>
</dbReference>